<organism evidence="4 5">
    <name type="scientific">Mycena citricolor</name>
    <dbReference type="NCBI Taxonomy" id="2018698"/>
    <lineage>
        <taxon>Eukaryota</taxon>
        <taxon>Fungi</taxon>
        <taxon>Dikarya</taxon>
        <taxon>Basidiomycota</taxon>
        <taxon>Agaricomycotina</taxon>
        <taxon>Agaricomycetes</taxon>
        <taxon>Agaricomycetidae</taxon>
        <taxon>Agaricales</taxon>
        <taxon>Marasmiineae</taxon>
        <taxon>Mycenaceae</taxon>
        <taxon>Mycena</taxon>
    </lineage>
</organism>
<evidence type="ECO:0000256" key="2">
    <source>
        <dbReference type="SAM" id="MobiDB-lite"/>
    </source>
</evidence>
<keyword evidence="1" id="KW-0479">Metal-binding</keyword>
<dbReference type="Proteomes" id="UP001295794">
    <property type="component" value="Unassembled WGS sequence"/>
</dbReference>
<dbReference type="InterPro" id="IPR013087">
    <property type="entry name" value="Znf_C2H2_type"/>
</dbReference>
<dbReference type="InterPro" id="IPR036236">
    <property type="entry name" value="Znf_C2H2_sf"/>
</dbReference>
<name>A0AAD2H2S9_9AGAR</name>
<feature type="compositionally biased region" description="Polar residues" evidence="2">
    <location>
        <begin position="54"/>
        <end position="82"/>
    </location>
</feature>
<feature type="region of interest" description="Disordered" evidence="2">
    <location>
        <begin position="39"/>
        <end position="84"/>
    </location>
</feature>
<dbReference type="EMBL" id="CAVNYO010000138">
    <property type="protein sequence ID" value="CAK5268171.1"/>
    <property type="molecule type" value="Genomic_DNA"/>
</dbReference>
<evidence type="ECO:0000259" key="3">
    <source>
        <dbReference type="PROSITE" id="PS50157"/>
    </source>
</evidence>
<evidence type="ECO:0000313" key="4">
    <source>
        <dbReference type="EMBL" id="CAK5268171.1"/>
    </source>
</evidence>
<evidence type="ECO:0000313" key="5">
    <source>
        <dbReference type="Proteomes" id="UP001295794"/>
    </source>
</evidence>
<feature type="domain" description="C2H2-type" evidence="3">
    <location>
        <begin position="292"/>
        <end position="319"/>
    </location>
</feature>
<dbReference type="GO" id="GO:0008270">
    <property type="term" value="F:zinc ion binding"/>
    <property type="evidence" value="ECO:0007669"/>
    <property type="project" value="UniProtKB-KW"/>
</dbReference>
<keyword evidence="5" id="KW-1185">Reference proteome</keyword>
<feature type="region of interest" description="Disordered" evidence="2">
    <location>
        <begin position="205"/>
        <end position="257"/>
    </location>
</feature>
<sequence length="341" mass="36646">MTSDHATDDEITVTIDESPETRPEWDYLFYDYSHFGAIRDDSPTQHSPQTSSPCRTPSPSESSNVSLRQLTPSPNLFTSAGSDSGMAPAQYGQYLNVLPPVRSLGDHQGYSTCGHSSSVNSLTDNLETNLFFGLKPLAHADWPDDSGLSHVQGGASDWQIQQPYPRHHPSTSEDALWGSEASYSAGPTNELGVIPVPLPTGHSDHALGIQPPPESFPWTPPSPSRPDSVPGFTCGKPDIESHHSHSPSGAAATPVLFDGSSHPGPSNFFKAIVGSAAHITAAFKRRKVAATFECPVCPRSLTAQHNLDNHIKAHNGHKEHCPYCGRTYATLSNTVPEDILA</sequence>
<feature type="compositionally biased region" description="Pro residues" evidence="2">
    <location>
        <begin position="210"/>
        <end position="224"/>
    </location>
</feature>
<protein>
    <recommendedName>
        <fullName evidence="3">C2H2-type domain-containing protein</fullName>
    </recommendedName>
</protein>
<dbReference type="SUPFAM" id="SSF57667">
    <property type="entry name" value="beta-beta-alpha zinc fingers"/>
    <property type="match status" value="1"/>
</dbReference>
<dbReference type="PROSITE" id="PS50157">
    <property type="entry name" value="ZINC_FINGER_C2H2_2"/>
    <property type="match status" value="1"/>
</dbReference>
<comment type="caution">
    <text evidence="4">The sequence shown here is derived from an EMBL/GenBank/DDBJ whole genome shotgun (WGS) entry which is preliminary data.</text>
</comment>
<dbReference type="PROSITE" id="PS00028">
    <property type="entry name" value="ZINC_FINGER_C2H2_1"/>
    <property type="match status" value="1"/>
</dbReference>
<keyword evidence="1" id="KW-0862">Zinc</keyword>
<dbReference type="AlphaFoldDB" id="A0AAD2H2S9"/>
<dbReference type="Gene3D" id="3.30.160.60">
    <property type="entry name" value="Classic Zinc Finger"/>
    <property type="match status" value="1"/>
</dbReference>
<keyword evidence="1" id="KW-0863">Zinc-finger</keyword>
<proteinExistence type="predicted"/>
<accession>A0AAD2H2S9</accession>
<evidence type="ECO:0000256" key="1">
    <source>
        <dbReference type="PROSITE-ProRule" id="PRU00042"/>
    </source>
</evidence>
<reference evidence="4" key="1">
    <citation type="submission" date="2023-11" db="EMBL/GenBank/DDBJ databases">
        <authorList>
            <person name="De Vega J J."/>
            <person name="De Vega J J."/>
        </authorList>
    </citation>
    <scope>NUCLEOTIDE SEQUENCE</scope>
</reference>
<feature type="compositionally biased region" description="Low complexity" evidence="2">
    <location>
        <begin position="44"/>
        <end position="53"/>
    </location>
</feature>
<gene>
    <name evidence="4" type="ORF">MYCIT1_LOCUS11264</name>
</gene>
<dbReference type="Pfam" id="PF00096">
    <property type="entry name" value="zf-C2H2"/>
    <property type="match status" value="1"/>
</dbReference>